<dbReference type="Proteomes" id="UP001159363">
    <property type="component" value="Chromosome 1"/>
</dbReference>
<protein>
    <submittedName>
        <fullName evidence="2">Uncharacterized protein</fullName>
    </submittedName>
</protein>
<comment type="caution">
    <text evidence="2">The sequence shown here is derived from an EMBL/GenBank/DDBJ whole genome shotgun (WGS) entry which is preliminary data.</text>
</comment>
<proteinExistence type="predicted"/>
<feature type="region of interest" description="Disordered" evidence="1">
    <location>
        <begin position="342"/>
        <end position="388"/>
    </location>
</feature>
<gene>
    <name evidence="2" type="ORF">PR048_003138</name>
</gene>
<sequence>MALASPTLPPGGSDVSIVGGKLQVCRSVVNIPVGNPGCGAYPSTPLGIDDFLQTHPLNPLDGKKRGAAMIRTGFDYRRHNPRFSHVGNRCRTMPLVGGFSRGSPVSSVHAFRCCSIPISIHPIRLSRPRQQAVCYRGLRRVFRLHHKATQGAEPDVSVYRHNSGHNDLNFTGQCTTRRRQQKRYEVVANQKSIQPLNRIRLERASQKQSSDTHKTPYDRVKRCLERKINIKASERVNVDVFAQNERPLAVHSALSNSPLRMNCLSSKGICSSSGALFLPPPTFAQLSELSQHFDERWRTLTYLMQPMVFPTYLIVGNEPCITSETTVKDRIGASRKSEVLITDDGDYGSSTGMKGRGKRGVPRENPPTSGIVRHDFHLRKSGSDPAGD</sequence>
<evidence type="ECO:0000313" key="3">
    <source>
        <dbReference type="Proteomes" id="UP001159363"/>
    </source>
</evidence>
<evidence type="ECO:0000256" key="1">
    <source>
        <dbReference type="SAM" id="MobiDB-lite"/>
    </source>
</evidence>
<accession>A0ABQ9IPG5</accession>
<name>A0ABQ9IPG5_9NEOP</name>
<keyword evidence="3" id="KW-1185">Reference proteome</keyword>
<organism evidence="2 3">
    <name type="scientific">Dryococelus australis</name>
    <dbReference type="NCBI Taxonomy" id="614101"/>
    <lineage>
        <taxon>Eukaryota</taxon>
        <taxon>Metazoa</taxon>
        <taxon>Ecdysozoa</taxon>
        <taxon>Arthropoda</taxon>
        <taxon>Hexapoda</taxon>
        <taxon>Insecta</taxon>
        <taxon>Pterygota</taxon>
        <taxon>Neoptera</taxon>
        <taxon>Polyneoptera</taxon>
        <taxon>Phasmatodea</taxon>
        <taxon>Verophasmatodea</taxon>
        <taxon>Anareolatae</taxon>
        <taxon>Phasmatidae</taxon>
        <taxon>Eurycanthinae</taxon>
        <taxon>Dryococelus</taxon>
    </lineage>
</organism>
<reference evidence="2 3" key="1">
    <citation type="submission" date="2023-02" db="EMBL/GenBank/DDBJ databases">
        <title>LHISI_Scaffold_Assembly.</title>
        <authorList>
            <person name="Stuart O.P."/>
            <person name="Cleave R."/>
            <person name="Magrath M.J.L."/>
            <person name="Mikheyev A.S."/>
        </authorList>
    </citation>
    <scope>NUCLEOTIDE SEQUENCE [LARGE SCALE GENOMIC DNA]</scope>
    <source>
        <strain evidence="2">Daus_M_001</strain>
        <tissue evidence="2">Leg muscle</tissue>
    </source>
</reference>
<evidence type="ECO:0000313" key="2">
    <source>
        <dbReference type="EMBL" id="KAJ8897788.1"/>
    </source>
</evidence>
<dbReference type="EMBL" id="JARBHB010000001">
    <property type="protein sequence ID" value="KAJ8897788.1"/>
    <property type="molecule type" value="Genomic_DNA"/>
</dbReference>